<dbReference type="InterPro" id="IPR018247">
    <property type="entry name" value="EF_Hand_1_Ca_BS"/>
</dbReference>
<evidence type="ECO:0000313" key="5">
    <source>
        <dbReference type="Proteomes" id="UP000445000"/>
    </source>
</evidence>
<dbReference type="InterPro" id="IPR002048">
    <property type="entry name" value="EF_hand_dom"/>
</dbReference>
<feature type="chain" id="PRO_5032289760" description="EF-hand domain-containing protein" evidence="2">
    <location>
        <begin position="20"/>
        <end position="84"/>
    </location>
</feature>
<keyword evidence="5" id="KW-1185">Reference proteome</keyword>
<organism evidence="4 5">
    <name type="scientific">Steroidobacter agaridevorans</name>
    <dbReference type="NCBI Taxonomy" id="2695856"/>
    <lineage>
        <taxon>Bacteria</taxon>
        <taxon>Pseudomonadati</taxon>
        <taxon>Pseudomonadota</taxon>
        <taxon>Gammaproteobacteria</taxon>
        <taxon>Steroidobacterales</taxon>
        <taxon>Steroidobacteraceae</taxon>
        <taxon>Steroidobacter</taxon>
    </lineage>
</organism>
<dbReference type="Pfam" id="PF13202">
    <property type="entry name" value="EF-hand_5"/>
    <property type="match status" value="1"/>
</dbReference>
<name>A0A829Y8T0_9GAMM</name>
<feature type="region of interest" description="Disordered" evidence="1">
    <location>
        <begin position="62"/>
        <end position="84"/>
    </location>
</feature>
<evidence type="ECO:0000256" key="2">
    <source>
        <dbReference type="SAM" id="SignalP"/>
    </source>
</evidence>
<keyword evidence="2" id="KW-0732">Signal</keyword>
<sequence>MTKLIAFLAAALLSVTAFAGDKDKKDHSMKSSAATFDSLDKNGDAQLSKTEAAADKSLADSFASADTNGDGYLSKTEFTARTKS</sequence>
<proteinExistence type="predicted"/>
<dbReference type="GO" id="GO:0005509">
    <property type="term" value="F:calcium ion binding"/>
    <property type="evidence" value="ECO:0007669"/>
    <property type="project" value="InterPro"/>
</dbReference>
<evidence type="ECO:0000259" key="3">
    <source>
        <dbReference type="Pfam" id="PF13202"/>
    </source>
</evidence>
<dbReference type="InterPro" id="IPR011992">
    <property type="entry name" value="EF-hand-dom_pair"/>
</dbReference>
<dbReference type="Proteomes" id="UP000445000">
    <property type="component" value="Unassembled WGS sequence"/>
</dbReference>
<feature type="domain" description="EF-hand" evidence="3">
    <location>
        <begin position="58"/>
        <end position="78"/>
    </location>
</feature>
<dbReference type="SUPFAM" id="SSF47473">
    <property type="entry name" value="EF-hand"/>
    <property type="match status" value="1"/>
</dbReference>
<gene>
    <name evidence="4" type="ORF">GCM10011487_09820</name>
</gene>
<dbReference type="EMBL" id="BLJN01000001">
    <property type="protein sequence ID" value="GFE78982.1"/>
    <property type="molecule type" value="Genomic_DNA"/>
</dbReference>
<feature type="signal peptide" evidence="2">
    <location>
        <begin position="1"/>
        <end position="19"/>
    </location>
</feature>
<protein>
    <recommendedName>
        <fullName evidence="3">EF-hand domain-containing protein</fullName>
    </recommendedName>
</protein>
<dbReference type="RefSeq" id="WP_161810812.1">
    <property type="nucleotide sequence ID" value="NZ_BLJN01000001.1"/>
</dbReference>
<dbReference type="Gene3D" id="1.10.238.10">
    <property type="entry name" value="EF-hand"/>
    <property type="match status" value="1"/>
</dbReference>
<comment type="caution">
    <text evidence="4">The sequence shown here is derived from an EMBL/GenBank/DDBJ whole genome shotgun (WGS) entry which is preliminary data.</text>
</comment>
<evidence type="ECO:0000313" key="4">
    <source>
        <dbReference type="EMBL" id="GFE78982.1"/>
    </source>
</evidence>
<dbReference type="AlphaFoldDB" id="A0A829Y8T0"/>
<accession>A0A829Y8T0</accession>
<evidence type="ECO:0000256" key="1">
    <source>
        <dbReference type="SAM" id="MobiDB-lite"/>
    </source>
</evidence>
<reference evidence="5" key="1">
    <citation type="submission" date="2020-01" db="EMBL/GenBank/DDBJ databases">
        <title>'Steroidobacter agaridevorans' sp. nov., agar-degrading bacteria isolated from rhizosphere soils.</title>
        <authorList>
            <person name="Ikenaga M."/>
            <person name="Kataoka M."/>
            <person name="Murouchi A."/>
            <person name="Katsuragi S."/>
            <person name="Sakai M."/>
        </authorList>
    </citation>
    <scope>NUCLEOTIDE SEQUENCE [LARGE SCALE GENOMIC DNA]</scope>
    <source>
        <strain evidence="5">YU21-B</strain>
    </source>
</reference>
<dbReference type="PROSITE" id="PS00018">
    <property type="entry name" value="EF_HAND_1"/>
    <property type="match status" value="1"/>
</dbReference>